<dbReference type="AlphaFoldDB" id="A0AAD6DB75"/>
<evidence type="ECO:0000313" key="3">
    <source>
        <dbReference type="Proteomes" id="UP001216150"/>
    </source>
</evidence>
<evidence type="ECO:0000256" key="1">
    <source>
        <dbReference type="SAM" id="Coils"/>
    </source>
</evidence>
<organism evidence="2 3">
    <name type="scientific">Penicillium hetheringtonii</name>
    <dbReference type="NCBI Taxonomy" id="911720"/>
    <lineage>
        <taxon>Eukaryota</taxon>
        <taxon>Fungi</taxon>
        <taxon>Dikarya</taxon>
        <taxon>Ascomycota</taxon>
        <taxon>Pezizomycotina</taxon>
        <taxon>Eurotiomycetes</taxon>
        <taxon>Eurotiomycetidae</taxon>
        <taxon>Eurotiales</taxon>
        <taxon>Aspergillaceae</taxon>
        <taxon>Penicillium</taxon>
    </lineage>
</organism>
<proteinExistence type="predicted"/>
<keyword evidence="3" id="KW-1185">Reference proteome</keyword>
<feature type="coiled-coil region" evidence="1">
    <location>
        <begin position="87"/>
        <end position="128"/>
    </location>
</feature>
<dbReference type="EMBL" id="JAQJAC010000010">
    <property type="protein sequence ID" value="KAJ5569130.1"/>
    <property type="molecule type" value="Genomic_DNA"/>
</dbReference>
<protein>
    <submittedName>
        <fullName evidence="2">Uncharacterized protein</fullName>
    </submittedName>
</protein>
<accession>A0AAD6DB75</accession>
<dbReference type="Proteomes" id="UP001216150">
    <property type="component" value="Unassembled WGS sequence"/>
</dbReference>
<dbReference type="SUPFAM" id="SSF90257">
    <property type="entry name" value="Myosin rod fragments"/>
    <property type="match status" value="1"/>
</dbReference>
<name>A0AAD6DB75_9EURO</name>
<reference evidence="2 3" key="1">
    <citation type="journal article" date="2023" name="IMA Fungus">
        <title>Comparative genomic study of the Penicillium genus elucidates a diverse pangenome and 15 lateral gene transfer events.</title>
        <authorList>
            <person name="Petersen C."/>
            <person name="Sorensen T."/>
            <person name="Nielsen M.R."/>
            <person name="Sondergaard T.E."/>
            <person name="Sorensen J.L."/>
            <person name="Fitzpatrick D.A."/>
            <person name="Frisvad J.C."/>
            <person name="Nielsen K.L."/>
        </authorList>
    </citation>
    <scope>NUCLEOTIDE SEQUENCE [LARGE SCALE GENOMIC DNA]</scope>
    <source>
        <strain evidence="2 3">IBT 29057</strain>
    </source>
</reference>
<keyword evidence="1" id="KW-0175">Coiled coil</keyword>
<sequence length="188" mass="21441">MYLPVIFVFGIKIVENPEYGAGFFIAQTATAGKKRNSDVSSEICSENSTCCGTPWQQLSPVNGRIDSSSEHDEGDAHISFSEMAREIQAMRDESLQLKAHVANFEKRCDKLEANLTALQRKNQRLEGMNTLMEGFLRRERETNDYLVSHCASQEDIMCHFSKDLPNLQSELFELRETWEDIGKKRAKK</sequence>
<comment type="caution">
    <text evidence="2">The sequence shown here is derived from an EMBL/GenBank/DDBJ whole genome shotgun (WGS) entry which is preliminary data.</text>
</comment>
<evidence type="ECO:0000313" key="2">
    <source>
        <dbReference type="EMBL" id="KAJ5569130.1"/>
    </source>
</evidence>
<gene>
    <name evidence="2" type="ORF">N7450_011616</name>
</gene>